<evidence type="ECO:0000313" key="1">
    <source>
        <dbReference type="EMBL" id="KAK0040787.1"/>
    </source>
</evidence>
<evidence type="ECO:0000313" key="2">
    <source>
        <dbReference type="Proteomes" id="UP001233172"/>
    </source>
</evidence>
<name>A0AAD8EUE9_BIOPF</name>
<keyword evidence="2" id="KW-1185">Reference proteome</keyword>
<reference evidence="1" key="1">
    <citation type="journal article" date="2023" name="PLoS Negl. Trop. Dis.">
        <title>A genome sequence for Biomphalaria pfeifferi, the major vector snail for the human-infecting parasite Schistosoma mansoni.</title>
        <authorList>
            <person name="Bu L."/>
            <person name="Lu L."/>
            <person name="Laidemitt M.R."/>
            <person name="Zhang S.M."/>
            <person name="Mutuku M."/>
            <person name="Mkoji G."/>
            <person name="Steinauer M."/>
            <person name="Loker E.S."/>
        </authorList>
    </citation>
    <scope>NUCLEOTIDE SEQUENCE</scope>
    <source>
        <strain evidence="1">KasaAsao</strain>
    </source>
</reference>
<protein>
    <submittedName>
        <fullName evidence="1">Thyrotropin-releasing hormone-degrading ectoenzyme</fullName>
    </submittedName>
</protein>
<reference evidence="1" key="2">
    <citation type="submission" date="2023-04" db="EMBL/GenBank/DDBJ databases">
        <authorList>
            <person name="Bu L."/>
            <person name="Lu L."/>
            <person name="Laidemitt M.R."/>
            <person name="Zhang S.M."/>
            <person name="Mutuku M."/>
            <person name="Mkoji G."/>
            <person name="Steinauer M."/>
            <person name="Loker E.S."/>
        </authorList>
    </citation>
    <scope>NUCLEOTIDE SEQUENCE</scope>
    <source>
        <strain evidence="1">KasaAsao</strain>
        <tissue evidence="1">Whole Snail</tissue>
    </source>
</reference>
<organism evidence="1 2">
    <name type="scientific">Biomphalaria pfeifferi</name>
    <name type="common">Bloodfluke planorb</name>
    <name type="synonym">Freshwater snail</name>
    <dbReference type="NCBI Taxonomy" id="112525"/>
    <lineage>
        <taxon>Eukaryota</taxon>
        <taxon>Metazoa</taxon>
        <taxon>Spiralia</taxon>
        <taxon>Lophotrochozoa</taxon>
        <taxon>Mollusca</taxon>
        <taxon>Gastropoda</taxon>
        <taxon>Heterobranchia</taxon>
        <taxon>Euthyneura</taxon>
        <taxon>Panpulmonata</taxon>
        <taxon>Hygrophila</taxon>
        <taxon>Lymnaeoidea</taxon>
        <taxon>Planorbidae</taxon>
        <taxon>Biomphalaria</taxon>
    </lineage>
</organism>
<sequence>QVKRDNKNINVKEVMDTWILQMNHPLVTVTRDCNSENSLVVRQERFLLNRNAPETGKYTSPF</sequence>
<accession>A0AAD8EUE9</accession>
<dbReference type="AlphaFoldDB" id="A0AAD8EUE9"/>
<feature type="non-terminal residue" evidence="1">
    <location>
        <position position="62"/>
    </location>
</feature>
<feature type="non-terminal residue" evidence="1">
    <location>
        <position position="1"/>
    </location>
</feature>
<gene>
    <name evidence="1" type="ORF">Bpfe_029795</name>
</gene>
<proteinExistence type="predicted"/>
<dbReference type="Proteomes" id="UP001233172">
    <property type="component" value="Unassembled WGS sequence"/>
</dbReference>
<comment type="caution">
    <text evidence="1">The sequence shown here is derived from an EMBL/GenBank/DDBJ whole genome shotgun (WGS) entry which is preliminary data.</text>
</comment>
<dbReference type="EMBL" id="JASAOG010000305">
    <property type="protein sequence ID" value="KAK0040787.1"/>
    <property type="molecule type" value="Genomic_DNA"/>
</dbReference>